<reference evidence="2 3" key="1">
    <citation type="submission" date="2022-03" db="EMBL/GenBank/DDBJ databases">
        <title>Mucilaginibacter sp. isolated from the gut of Protaetia brevitarsis seulensis larvae.</title>
        <authorList>
            <person name="Won M."/>
            <person name="Kim S.-J."/>
            <person name="Kwon S.-W."/>
        </authorList>
    </citation>
    <scope>NUCLEOTIDE SEQUENCE [LARGE SCALE GENOMIC DNA]</scope>
    <source>
        <strain evidence="2 3">CFWR-12</strain>
    </source>
</reference>
<feature type="compositionally biased region" description="Basic and acidic residues" evidence="1">
    <location>
        <begin position="238"/>
        <end position="252"/>
    </location>
</feature>
<feature type="region of interest" description="Disordered" evidence="1">
    <location>
        <begin position="178"/>
        <end position="273"/>
    </location>
</feature>
<gene>
    <name evidence="2" type="ORF">MTO99_07050</name>
</gene>
<dbReference type="Proteomes" id="UP000832097">
    <property type="component" value="Chromosome"/>
</dbReference>
<accession>A0ABY4C690</accession>
<name>A0ABY4C690_9MICO</name>
<evidence type="ECO:0000313" key="3">
    <source>
        <dbReference type="Proteomes" id="UP000832097"/>
    </source>
</evidence>
<protein>
    <submittedName>
        <fullName evidence="2">Recombinase RecT</fullName>
    </submittedName>
</protein>
<sequence length="273" mass="29144">MSDVEVYEPRASVVDLVEKAREMDAAYQIAQKLAPTAFVPASYRGKVAETAAAIVAGAELGLPLMAALRSIDIIDGTPALRAITLRALVIKAGHEIWVEESTSQRAIVKGRRVGSDHVAESTWTMDRAKKAELAGKKNWARYPEAMLIARATADVVRLIAPEVILGLPYTAEEVGDGAFDEPVAGPDASKPAPRRTARRAALPPKQVEPVASVQPKADVVDVEPIAEASAPDPVDASAGRDEREVAAKAREAFEDEAPPFDDVEPDWGGEARP</sequence>
<feature type="compositionally biased region" description="Acidic residues" evidence="1">
    <location>
        <begin position="253"/>
        <end position="267"/>
    </location>
</feature>
<keyword evidence="3" id="KW-1185">Reference proteome</keyword>
<evidence type="ECO:0000313" key="2">
    <source>
        <dbReference type="EMBL" id="UOE45508.1"/>
    </source>
</evidence>
<organism evidence="2 3">
    <name type="scientific">Agromyces larvae</name>
    <dbReference type="NCBI Taxonomy" id="2929802"/>
    <lineage>
        <taxon>Bacteria</taxon>
        <taxon>Bacillati</taxon>
        <taxon>Actinomycetota</taxon>
        <taxon>Actinomycetes</taxon>
        <taxon>Micrococcales</taxon>
        <taxon>Microbacteriaceae</taxon>
        <taxon>Agromyces</taxon>
    </lineage>
</organism>
<dbReference type="RefSeq" id="WP_243558107.1">
    <property type="nucleotide sequence ID" value="NZ_CP094528.1"/>
</dbReference>
<evidence type="ECO:0000256" key="1">
    <source>
        <dbReference type="SAM" id="MobiDB-lite"/>
    </source>
</evidence>
<proteinExistence type="predicted"/>
<dbReference type="EMBL" id="CP094528">
    <property type="protein sequence ID" value="UOE45508.1"/>
    <property type="molecule type" value="Genomic_DNA"/>
</dbReference>